<dbReference type="GO" id="GO:0003743">
    <property type="term" value="F:translation initiation factor activity"/>
    <property type="evidence" value="ECO:0007669"/>
    <property type="project" value="UniProtKB-KW"/>
</dbReference>
<dbReference type="FunFam" id="3.30.30.170:FF:000002">
    <property type="entry name" value="Eukaryotic translation initiation factor 5"/>
    <property type="match status" value="1"/>
</dbReference>
<keyword evidence="5" id="KW-0342">GTP-binding</keyword>
<dbReference type="SUPFAM" id="SSF48371">
    <property type="entry name" value="ARM repeat"/>
    <property type="match status" value="1"/>
</dbReference>
<dbReference type="InterPro" id="IPR045196">
    <property type="entry name" value="IF2/IF5"/>
</dbReference>
<proteinExistence type="inferred from homology"/>
<evidence type="ECO:0000256" key="5">
    <source>
        <dbReference type="ARBA" id="ARBA00023134"/>
    </source>
</evidence>
<evidence type="ECO:0000256" key="4">
    <source>
        <dbReference type="ARBA" id="ARBA00022917"/>
    </source>
</evidence>
<evidence type="ECO:0000256" key="6">
    <source>
        <dbReference type="SAM" id="MobiDB-lite"/>
    </source>
</evidence>
<feature type="compositionally biased region" description="Acidic residues" evidence="6">
    <location>
        <begin position="333"/>
        <end position="344"/>
    </location>
</feature>
<feature type="compositionally biased region" description="Basic and acidic residues" evidence="6">
    <location>
        <begin position="369"/>
        <end position="386"/>
    </location>
</feature>
<dbReference type="GO" id="GO:0005525">
    <property type="term" value="F:GTP binding"/>
    <property type="evidence" value="ECO:0007669"/>
    <property type="project" value="UniProtKB-KW"/>
</dbReference>
<feature type="compositionally biased region" description="Basic and acidic residues" evidence="6">
    <location>
        <begin position="345"/>
        <end position="355"/>
    </location>
</feature>
<name>A0AAU9IHW7_9CILI</name>
<dbReference type="PANTHER" id="PTHR23001:SF7">
    <property type="entry name" value="EUKARYOTIC TRANSLATION INITIATION FACTOR 5"/>
    <property type="match status" value="1"/>
</dbReference>
<gene>
    <name evidence="8" type="ORF">BSTOLATCC_MIC7567</name>
</gene>
<dbReference type="InterPro" id="IPR016189">
    <property type="entry name" value="Transl_init_fac_IF2/IF5_N"/>
</dbReference>
<protein>
    <recommendedName>
        <fullName evidence="7">W2 domain-containing protein</fullName>
    </recommendedName>
</protein>
<feature type="domain" description="W2" evidence="7">
    <location>
        <begin position="167"/>
        <end position="338"/>
    </location>
</feature>
<dbReference type="SMART" id="SM00653">
    <property type="entry name" value="eIF2B_5"/>
    <property type="match status" value="1"/>
</dbReference>
<evidence type="ECO:0000313" key="8">
    <source>
        <dbReference type="EMBL" id="CAG9312772.1"/>
    </source>
</evidence>
<dbReference type="Pfam" id="PF01873">
    <property type="entry name" value="eIF-5_eIF-2B"/>
    <property type="match status" value="1"/>
</dbReference>
<sequence length="411" mass="47393">MLNIPSYIDDPSYRYKMPALQITGESRGNGVKTKLVNLSDVSKYLNVPTEYPLRFFAAELGASAEYKESENKAILKGTFRREDLQKLLDQFIEKFVLCSKCHYPEITYRFKRNNLISDCKACGNVKPMDMSHKISNFILKHHPRTEEKPPAASEKKVTGKKKVSKRKKEEETEEKITLDHPDVLEAIERISHHIEEAPEKISEHINNICIANSIEPDLRVYITLKSIFGLNLLRLLQDPAKIFILKSQSEAYPEELLMALSVIYIPDESFHSKVSRVLMALYENDIFTEEFLTSWSEDEAVFNESSIIYNADFLETMKRCATDFLTWLQNAECESEEEEEEGEGEGVKEEQKEDKIAIQQQIIQQQLEEQAKTAKPAEEQVKEPVNETEVKVAVDLMSRMQVHEDFNIDDI</sequence>
<feature type="compositionally biased region" description="Basic and acidic residues" evidence="6">
    <location>
        <begin position="144"/>
        <end position="157"/>
    </location>
</feature>
<dbReference type="Gene3D" id="2.20.25.350">
    <property type="match status" value="1"/>
</dbReference>
<feature type="region of interest" description="Disordered" evidence="6">
    <location>
        <begin position="142"/>
        <end position="175"/>
    </location>
</feature>
<feature type="region of interest" description="Disordered" evidence="6">
    <location>
        <begin position="367"/>
        <end position="386"/>
    </location>
</feature>
<dbReference type="Gene3D" id="1.25.40.180">
    <property type="match status" value="1"/>
</dbReference>
<dbReference type="Proteomes" id="UP001162131">
    <property type="component" value="Unassembled WGS sequence"/>
</dbReference>
<dbReference type="AlphaFoldDB" id="A0AAU9IHW7"/>
<dbReference type="PROSITE" id="PS51363">
    <property type="entry name" value="W2"/>
    <property type="match status" value="1"/>
</dbReference>
<evidence type="ECO:0000256" key="1">
    <source>
        <dbReference type="ARBA" id="ARBA00010397"/>
    </source>
</evidence>
<dbReference type="Pfam" id="PF02020">
    <property type="entry name" value="W2"/>
    <property type="match status" value="1"/>
</dbReference>
<dbReference type="Gene3D" id="3.30.30.170">
    <property type="match status" value="1"/>
</dbReference>
<comment type="caution">
    <text evidence="8">The sequence shown here is derived from an EMBL/GenBank/DDBJ whole genome shotgun (WGS) entry which is preliminary data.</text>
</comment>
<reference evidence="8" key="1">
    <citation type="submission" date="2021-09" db="EMBL/GenBank/DDBJ databases">
        <authorList>
            <consortium name="AG Swart"/>
            <person name="Singh M."/>
            <person name="Singh A."/>
            <person name="Seah K."/>
            <person name="Emmerich C."/>
        </authorList>
    </citation>
    <scope>NUCLEOTIDE SEQUENCE</scope>
    <source>
        <strain evidence="8">ATCC30299</strain>
    </source>
</reference>
<dbReference type="InterPro" id="IPR016190">
    <property type="entry name" value="Transl_init_fac_IF2/IF5_Zn-bd"/>
</dbReference>
<dbReference type="PANTHER" id="PTHR23001">
    <property type="entry name" value="EUKARYOTIC TRANSLATION INITIATION FACTOR"/>
    <property type="match status" value="1"/>
</dbReference>
<keyword evidence="2" id="KW-0396">Initiation factor</keyword>
<keyword evidence="4" id="KW-0648">Protein biosynthesis</keyword>
<organism evidence="8 9">
    <name type="scientific">Blepharisma stoltei</name>
    <dbReference type="NCBI Taxonomy" id="1481888"/>
    <lineage>
        <taxon>Eukaryota</taxon>
        <taxon>Sar</taxon>
        <taxon>Alveolata</taxon>
        <taxon>Ciliophora</taxon>
        <taxon>Postciliodesmatophora</taxon>
        <taxon>Heterotrichea</taxon>
        <taxon>Heterotrichida</taxon>
        <taxon>Blepharismidae</taxon>
        <taxon>Blepharisma</taxon>
    </lineage>
</organism>
<keyword evidence="9" id="KW-1185">Reference proteome</keyword>
<dbReference type="SUPFAM" id="SSF75689">
    <property type="entry name" value="Zinc-binding domain of translation initiation factor 2 beta"/>
    <property type="match status" value="1"/>
</dbReference>
<evidence type="ECO:0000313" key="9">
    <source>
        <dbReference type="Proteomes" id="UP001162131"/>
    </source>
</evidence>
<dbReference type="GO" id="GO:0071074">
    <property type="term" value="F:eukaryotic initiation factor eIF2 binding"/>
    <property type="evidence" value="ECO:0007669"/>
    <property type="project" value="TreeGrafter"/>
</dbReference>
<dbReference type="EMBL" id="CAJZBQ010000009">
    <property type="protein sequence ID" value="CAG9312772.1"/>
    <property type="molecule type" value="Genomic_DNA"/>
</dbReference>
<evidence type="ECO:0000256" key="3">
    <source>
        <dbReference type="ARBA" id="ARBA00022741"/>
    </source>
</evidence>
<evidence type="ECO:0000259" key="7">
    <source>
        <dbReference type="PROSITE" id="PS51363"/>
    </source>
</evidence>
<dbReference type="GO" id="GO:0005092">
    <property type="term" value="F:GDP-dissociation inhibitor activity"/>
    <property type="evidence" value="ECO:0007669"/>
    <property type="project" value="TreeGrafter"/>
</dbReference>
<dbReference type="SUPFAM" id="SSF100966">
    <property type="entry name" value="Translation initiation factor 2 beta, aIF2beta, N-terminal domain"/>
    <property type="match status" value="1"/>
</dbReference>
<keyword evidence="3" id="KW-0547">Nucleotide-binding</keyword>
<dbReference type="InterPro" id="IPR003307">
    <property type="entry name" value="W2_domain"/>
</dbReference>
<dbReference type="SMART" id="SM00515">
    <property type="entry name" value="eIF5C"/>
    <property type="match status" value="1"/>
</dbReference>
<evidence type="ECO:0000256" key="2">
    <source>
        <dbReference type="ARBA" id="ARBA00022540"/>
    </source>
</evidence>
<comment type="similarity">
    <text evidence="1">Belongs to the eIF-2-beta/eIF-5 family.</text>
</comment>
<dbReference type="GO" id="GO:0001732">
    <property type="term" value="P:formation of cytoplasmic translation initiation complex"/>
    <property type="evidence" value="ECO:0007669"/>
    <property type="project" value="TreeGrafter"/>
</dbReference>
<dbReference type="InterPro" id="IPR002735">
    <property type="entry name" value="Transl_init_fac_IF2/IF5_dom"/>
</dbReference>
<dbReference type="InterPro" id="IPR016024">
    <property type="entry name" value="ARM-type_fold"/>
</dbReference>
<dbReference type="GO" id="GO:0005829">
    <property type="term" value="C:cytosol"/>
    <property type="evidence" value="ECO:0007669"/>
    <property type="project" value="TreeGrafter"/>
</dbReference>
<dbReference type="FunFam" id="2.20.25.350:FF:000001">
    <property type="entry name" value="Eukaryotic translation initiation factor 5"/>
    <property type="match status" value="1"/>
</dbReference>
<feature type="region of interest" description="Disordered" evidence="6">
    <location>
        <begin position="333"/>
        <end position="355"/>
    </location>
</feature>
<accession>A0AAU9IHW7</accession>